<dbReference type="Pfam" id="PF00293">
    <property type="entry name" value="NUDIX"/>
    <property type="match status" value="1"/>
</dbReference>
<protein>
    <submittedName>
        <fullName evidence="8">NUDIX domain protein</fullName>
    </submittedName>
</protein>
<comment type="caution">
    <text evidence="8">The sequence shown here is derived from an EMBL/GenBank/DDBJ whole genome shotgun (WGS) entry which is preliminary data.</text>
</comment>
<keyword evidence="3" id="KW-0479">Metal-binding</keyword>
<dbReference type="NCBIfam" id="NF007980">
    <property type="entry name" value="PRK10707.1"/>
    <property type="match status" value="1"/>
</dbReference>
<evidence type="ECO:0000256" key="1">
    <source>
        <dbReference type="ARBA" id="ARBA00001936"/>
    </source>
</evidence>
<dbReference type="InterPro" id="IPR015797">
    <property type="entry name" value="NUDIX_hydrolase-like_dom_sf"/>
</dbReference>
<dbReference type="RefSeq" id="WP_229410000.1">
    <property type="nucleotide sequence ID" value="NZ_JRYB01000001.1"/>
</dbReference>
<reference evidence="8 9" key="1">
    <citation type="submission" date="2014-10" db="EMBL/GenBank/DDBJ databases">
        <authorList>
            <person name="Seo M.-J."/>
            <person name="Seok Y.J."/>
            <person name="Cha I.-T."/>
        </authorList>
    </citation>
    <scope>NUCLEOTIDE SEQUENCE [LARGE SCALE GENOMIC DNA]</scope>
    <source>
        <strain evidence="8 9">NEU</strain>
    </source>
</reference>
<keyword evidence="5" id="KW-0460">Magnesium</keyword>
<dbReference type="PANTHER" id="PTHR12992:SF11">
    <property type="entry name" value="MITOCHONDRIAL COENZYME A DIPHOSPHATASE NUDT8"/>
    <property type="match status" value="1"/>
</dbReference>
<dbReference type="PANTHER" id="PTHR12992">
    <property type="entry name" value="NUDIX HYDROLASE"/>
    <property type="match status" value="1"/>
</dbReference>
<dbReference type="InterPro" id="IPR000086">
    <property type="entry name" value="NUDIX_hydrolase_dom"/>
</dbReference>
<feature type="domain" description="Nudix hydrolase" evidence="7">
    <location>
        <begin position="58"/>
        <end position="190"/>
    </location>
</feature>
<evidence type="ECO:0000259" key="7">
    <source>
        <dbReference type="PROSITE" id="PS51462"/>
    </source>
</evidence>
<evidence type="ECO:0000256" key="4">
    <source>
        <dbReference type="ARBA" id="ARBA00022801"/>
    </source>
</evidence>
<evidence type="ECO:0000313" key="9">
    <source>
        <dbReference type="Proteomes" id="UP000180246"/>
    </source>
</evidence>
<evidence type="ECO:0000256" key="2">
    <source>
        <dbReference type="ARBA" id="ARBA00001946"/>
    </source>
</evidence>
<evidence type="ECO:0000256" key="6">
    <source>
        <dbReference type="ARBA" id="ARBA00023211"/>
    </source>
</evidence>
<dbReference type="InterPro" id="IPR045121">
    <property type="entry name" value="CoAse"/>
</dbReference>
<keyword evidence="4" id="KW-0378">Hydrolase</keyword>
<evidence type="ECO:0000256" key="5">
    <source>
        <dbReference type="ARBA" id="ARBA00022842"/>
    </source>
</evidence>
<accession>A0A1S2N436</accession>
<dbReference type="CDD" id="cd03426">
    <property type="entry name" value="NUDIX_CoAse_Nudt7"/>
    <property type="match status" value="1"/>
</dbReference>
<sequence>MAKFVFDPTQLPVTSLAGEAPVPPARLTPGGLRARFAQTLAWDPEASDEGRGLLAEKLRRAAVLVPLVERPGGVTVLLTRRTDHLSSHAGQISFPGGRAEEGDSSPIETALRETEEEIGLQRRHIEIIGVLPDYATVSAYRVTPIVALVQPPFDLQPDPGEVAEAFEVPLAFLMDGLNHQRRVIELPQGAGRRAFYTMPYEQYFIWGATAAMLRNLFHFLRAKSPT</sequence>
<organism evidence="8 9">
    <name type="scientific">Massilia timonae</name>
    <dbReference type="NCBI Taxonomy" id="47229"/>
    <lineage>
        <taxon>Bacteria</taxon>
        <taxon>Pseudomonadati</taxon>
        <taxon>Pseudomonadota</taxon>
        <taxon>Betaproteobacteria</taxon>
        <taxon>Burkholderiales</taxon>
        <taxon>Oxalobacteraceae</taxon>
        <taxon>Telluria group</taxon>
        <taxon>Massilia</taxon>
    </lineage>
</organism>
<dbReference type="EMBL" id="JRYB01000001">
    <property type="protein sequence ID" value="OIJ39838.1"/>
    <property type="molecule type" value="Genomic_DNA"/>
</dbReference>
<dbReference type="AlphaFoldDB" id="A0A1S2N436"/>
<name>A0A1S2N436_9BURK</name>
<dbReference type="GO" id="GO:0010945">
    <property type="term" value="F:coenzyme A diphosphatase activity"/>
    <property type="evidence" value="ECO:0007669"/>
    <property type="project" value="InterPro"/>
</dbReference>
<gene>
    <name evidence="8" type="ORF">LO55_94</name>
</gene>
<keyword evidence="6" id="KW-0464">Manganese</keyword>
<evidence type="ECO:0000256" key="3">
    <source>
        <dbReference type="ARBA" id="ARBA00022723"/>
    </source>
</evidence>
<dbReference type="Gene3D" id="3.90.79.10">
    <property type="entry name" value="Nucleoside Triphosphate Pyrophosphohydrolase"/>
    <property type="match status" value="1"/>
</dbReference>
<comment type="cofactor">
    <cofactor evidence="1">
        <name>Mn(2+)</name>
        <dbReference type="ChEBI" id="CHEBI:29035"/>
    </cofactor>
</comment>
<comment type="cofactor">
    <cofactor evidence="2">
        <name>Mg(2+)</name>
        <dbReference type="ChEBI" id="CHEBI:18420"/>
    </cofactor>
</comment>
<dbReference type="GO" id="GO:0046872">
    <property type="term" value="F:metal ion binding"/>
    <property type="evidence" value="ECO:0007669"/>
    <property type="project" value="UniProtKB-KW"/>
</dbReference>
<dbReference type="PROSITE" id="PS51462">
    <property type="entry name" value="NUDIX"/>
    <property type="match status" value="1"/>
</dbReference>
<proteinExistence type="predicted"/>
<evidence type="ECO:0000313" key="8">
    <source>
        <dbReference type="EMBL" id="OIJ39838.1"/>
    </source>
</evidence>
<dbReference type="SUPFAM" id="SSF55811">
    <property type="entry name" value="Nudix"/>
    <property type="match status" value="1"/>
</dbReference>
<dbReference type="Proteomes" id="UP000180246">
    <property type="component" value="Unassembled WGS sequence"/>
</dbReference>